<feature type="signal peptide" evidence="5">
    <location>
        <begin position="1"/>
        <end position="23"/>
    </location>
</feature>
<evidence type="ECO:0000256" key="2">
    <source>
        <dbReference type="ARBA" id="ARBA00022448"/>
    </source>
</evidence>
<dbReference type="InterPro" id="IPR050492">
    <property type="entry name" value="Bact_metal-bind_prot9"/>
</dbReference>
<dbReference type="InterPro" id="IPR006127">
    <property type="entry name" value="ZnuA-like"/>
</dbReference>
<dbReference type="PANTHER" id="PTHR42953:SF3">
    <property type="entry name" value="HIGH-AFFINITY ZINC UPTAKE SYSTEM PROTEIN ZNUA"/>
    <property type="match status" value="1"/>
</dbReference>
<evidence type="ECO:0000256" key="1">
    <source>
        <dbReference type="ARBA" id="ARBA00011028"/>
    </source>
</evidence>
<dbReference type="EMBL" id="JAAGRQ010000038">
    <property type="protein sequence ID" value="NDY57160.1"/>
    <property type="molecule type" value="Genomic_DNA"/>
</dbReference>
<accession>A0A7K3NLT4</accession>
<proteinExistence type="inferred from homology"/>
<comment type="similarity">
    <text evidence="1">Belongs to the bacterial solute-binding protein 9 family.</text>
</comment>
<name>A0A7K3NLT4_9BACT</name>
<dbReference type="GO" id="GO:0046872">
    <property type="term" value="F:metal ion binding"/>
    <property type="evidence" value="ECO:0007669"/>
    <property type="project" value="InterPro"/>
</dbReference>
<feature type="compositionally biased region" description="Basic and acidic residues" evidence="4">
    <location>
        <begin position="118"/>
        <end position="149"/>
    </location>
</feature>
<evidence type="ECO:0000313" key="7">
    <source>
        <dbReference type="Proteomes" id="UP000469724"/>
    </source>
</evidence>
<evidence type="ECO:0000256" key="4">
    <source>
        <dbReference type="SAM" id="MobiDB-lite"/>
    </source>
</evidence>
<dbReference type="Pfam" id="PF01297">
    <property type="entry name" value="ZnuA"/>
    <property type="match status" value="2"/>
</dbReference>
<dbReference type="GO" id="GO:0030001">
    <property type="term" value="P:metal ion transport"/>
    <property type="evidence" value="ECO:0007669"/>
    <property type="project" value="InterPro"/>
</dbReference>
<evidence type="ECO:0000313" key="6">
    <source>
        <dbReference type="EMBL" id="NDY57160.1"/>
    </source>
</evidence>
<reference evidence="6 7" key="1">
    <citation type="submission" date="2020-02" db="EMBL/GenBank/DDBJ databases">
        <title>Comparative genomics of sulfur disproportionating microorganisms.</title>
        <authorList>
            <person name="Ward L.M."/>
            <person name="Bertran E."/>
            <person name="Johnston D.T."/>
        </authorList>
    </citation>
    <scope>NUCLEOTIDE SEQUENCE [LARGE SCALE GENOMIC DNA]</scope>
    <source>
        <strain evidence="6 7">DSM 3696</strain>
    </source>
</reference>
<dbReference type="Proteomes" id="UP000469724">
    <property type="component" value="Unassembled WGS sequence"/>
</dbReference>
<dbReference type="PANTHER" id="PTHR42953">
    <property type="entry name" value="HIGH-AFFINITY ZINC UPTAKE SYSTEM PROTEIN ZNUA-RELATED"/>
    <property type="match status" value="1"/>
</dbReference>
<evidence type="ECO:0000256" key="5">
    <source>
        <dbReference type="SAM" id="SignalP"/>
    </source>
</evidence>
<keyword evidence="2" id="KW-0813">Transport</keyword>
<keyword evidence="3 5" id="KW-0732">Signal</keyword>
<dbReference type="RefSeq" id="WP_163302200.1">
    <property type="nucleotide sequence ID" value="NZ_JAAGRQ010000038.1"/>
</dbReference>
<protein>
    <submittedName>
        <fullName evidence="6">Zinc ABC transporter solute-binding protein</fullName>
    </submittedName>
</protein>
<comment type="caution">
    <text evidence="6">The sequence shown here is derived from an EMBL/GenBank/DDBJ whole genome shotgun (WGS) entry which is preliminary data.</text>
</comment>
<dbReference type="AlphaFoldDB" id="A0A7K3NLT4"/>
<feature type="compositionally biased region" description="Basic and acidic residues" evidence="4">
    <location>
        <begin position="159"/>
        <end position="175"/>
    </location>
</feature>
<sequence length="335" mass="35671">MKRLFCVIASIAVLALGSLPALAAPLPVTVSIAPQAYFAKRIGGDRIAVTVMVPAGADAHTFEPKPSQMAALQKARLYFAVGIDFERAWLPRFADVNKAMTIVETDKDIVKIAMTPHSHDHDHDAAEAGHDHDHDADKPQAGHGHDAAKSEAAAAAPAGHEHGHEDHGHHHEGLDPHVWLGPSQVKIQATAMRDALIAADPAGADAYRAGYESLSADISALDKKLRAAFAAVPEGQRKFMVFHPAWGYFAKQYGLTQVPVESEGKEPGPAQLAALIDEAKKDGVRVVFVQPQFSDRNAEVVAKAIGGSVVGVDPLAEDWLANMEKVAAAFQAAMK</sequence>
<dbReference type="SUPFAM" id="SSF53807">
    <property type="entry name" value="Helical backbone' metal receptor"/>
    <property type="match status" value="1"/>
</dbReference>
<evidence type="ECO:0000256" key="3">
    <source>
        <dbReference type="ARBA" id="ARBA00022729"/>
    </source>
</evidence>
<keyword evidence="7" id="KW-1185">Reference proteome</keyword>
<dbReference type="Gene3D" id="3.40.50.1980">
    <property type="entry name" value="Nitrogenase molybdenum iron protein domain"/>
    <property type="match status" value="3"/>
</dbReference>
<feature type="chain" id="PRO_5029600332" evidence="5">
    <location>
        <begin position="24"/>
        <end position="335"/>
    </location>
</feature>
<gene>
    <name evidence="6" type="ORF">G3N56_10460</name>
</gene>
<organism evidence="6 7">
    <name type="scientific">Desulfolutivibrio sulfodismutans</name>
    <dbReference type="NCBI Taxonomy" id="63561"/>
    <lineage>
        <taxon>Bacteria</taxon>
        <taxon>Pseudomonadati</taxon>
        <taxon>Thermodesulfobacteriota</taxon>
        <taxon>Desulfovibrionia</taxon>
        <taxon>Desulfovibrionales</taxon>
        <taxon>Desulfovibrionaceae</taxon>
        <taxon>Desulfolutivibrio</taxon>
    </lineage>
</organism>
<feature type="region of interest" description="Disordered" evidence="4">
    <location>
        <begin position="118"/>
        <end position="178"/>
    </location>
</feature>